<protein>
    <submittedName>
        <fullName evidence="2">Uncharacterized protein</fullName>
    </submittedName>
</protein>
<name>A0ABS8W9I5_9GAMM</name>
<comment type="caution">
    <text evidence="2">The sequence shown here is derived from an EMBL/GenBank/DDBJ whole genome shotgun (WGS) entry which is preliminary data.</text>
</comment>
<feature type="transmembrane region" description="Helical" evidence="1">
    <location>
        <begin position="102"/>
        <end position="122"/>
    </location>
</feature>
<accession>A0ABS8W9I5</accession>
<sequence>MAINPNVSKAARYLSAFIFIGIGLWWGSAILVSPKPVFVATVASVFFVISFGLIRNLFWSRHISVIFLFTISPFMTLLWLPSKQGNVSLSTTQNFVAQLNLGELWCFYMVIVILNLGLAYLLSQSKTQFYRKWI</sequence>
<keyword evidence="1" id="KW-0812">Transmembrane</keyword>
<evidence type="ECO:0000313" key="3">
    <source>
        <dbReference type="Proteomes" id="UP001201273"/>
    </source>
</evidence>
<reference evidence="2 3" key="1">
    <citation type="journal article" date="2022" name="Environ. Microbiol. Rep.">
        <title>Eco-phylogenetic analyses reveal divergent evolution of vitamin B12 metabolism in the marine bacterial family 'Psychromonadaceae'.</title>
        <authorList>
            <person name="Jin X."/>
            <person name="Yang Y."/>
            <person name="Cao H."/>
            <person name="Gao B."/>
            <person name="Zhao Z."/>
        </authorList>
    </citation>
    <scope>NUCLEOTIDE SEQUENCE [LARGE SCALE GENOMIC DNA]</scope>
    <source>
        <strain evidence="2 3">MKS20</strain>
    </source>
</reference>
<feature type="transmembrane region" description="Helical" evidence="1">
    <location>
        <begin position="65"/>
        <end position="82"/>
    </location>
</feature>
<keyword evidence="1" id="KW-1133">Transmembrane helix</keyword>
<dbReference type="Proteomes" id="UP001201273">
    <property type="component" value="Unassembled WGS sequence"/>
</dbReference>
<keyword evidence="3" id="KW-1185">Reference proteome</keyword>
<evidence type="ECO:0000313" key="2">
    <source>
        <dbReference type="EMBL" id="MCE2594378.1"/>
    </source>
</evidence>
<gene>
    <name evidence="2" type="ORF">K6Y31_06080</name>
</gene>
<keyword evidence="1" id="KW-0472">Membrane</keyword>
<evidence type="ECO:0000256" key="1">
    <source>
        <dbReference type="SAM" id="Phobius"/>
    </source>
</evidence>
<proteinExistence type="predicted"/>
<feature type="transmembrane region" description="Helical" evidence="1">
    <location>
        <begin position="37"/>
        <end position="58"/>
    </location>
</feature>
<feature type="transmembrane region" description="Helical" evidence="1">
    <location>
        <begin position="12"/>
        <end position="31"/>
    </location>
</feature>
<organism evidence="2 3">
    <name type="scientific">Motilimonas cestriensis</name>
    <dbReference type="NCBI Taxonomy" id="2742685"/>
    <lineage>
        <taxon>Bacteria</taxon>
        <taxon>Pseudomonadati</taxon>
        <taxon>Pseudomonadota</taxon>
        <taxon>Gammaproteobacteria</taxon>
        <taxon>Alteromonadales</taxon>
        <taxon>Alteromonadales genera incertae sedis</taxon>
        <taxon>Motilimonas</taxon>
    </lineage>
</organism>
<dbReference type="EMBL" id="JAIMJA010000005">
    <property type="protein sequence ID" value="MCE2594378.1"/>
    <property type="molecule type" value="Genomic_DNA"/>
</dbReference>
<dbReference type="RefSeq" id="WP_233051920.1">
    <property type="nucleotide sequence ID" value="NZ_JAIMJA010000005.1"/>
</dbReference>